<dbReference type="PANTHER" id="PTHR34649">
    <property type="entry name" value="CILIA- AND FLAGELLA-ASSOCIATED PROTEIN 99"/>
    <property type="match status" value="1"/>
</dbReference>
<gene>
    <name evidence="2" type="ORF">NXF25_010086</name>
</gene>
<proteinExistence type="predicted"/>
<keyword evidence="2" id="KW-0966">Cell projection</keyword>
<dbReference type="AlphaFoldDB" id="A0AAW1BIY9"/>
<reference evidence="2 3" key="1">
    <citation type="journal article" date="2024" name="Proc. Natl. Acad. Sci. U.S.A.">
        <title>The genetic regulatory architecture and epigenomic basis for age-related changes in rattlesnake venom.</title>
        <authorList>
            <person name="Hogan M.P."/>
            <person name="Holding M.L."/>
            <person name="Nystrom G.S."/>
            <person name="Colston T.J."/>
            <person name="Bartlett D.A."/>
            <person name="Mason A.J."/>
            <person name="Ellsworth S.A."/>
            <person name="Rautsaw R.M."/>
            <person name="Lawrence K.C."/>
            <person name="Strickland J.L."/>
            <person name="He B."/>
            <person name="Fraser P."/>
            <person name="Margres M.J."/>
            <person name="Gilbert D.M."/>
            <person name="Gibbs H.L."/>
            <person name="Parkinson C.L."/>
            <person name="Rokyta D.R."/>
        </authorList>
    </citation>
    <scope>NUCLEOTIDE SEQUENCE [LARGE SCALE GENOMIC DNA]</scope>
    <source>
        <strain evidence="2">DRR0105</strain>
    </source>
</reference>
<organism evidence="2 3">
    <name type="scientific">Crotalus adamanteus</name>
    <name type="common">Eastern diamondback rattlesnake</name>
    <dbReference type="NCBI Taxonomy" id="8729"/>
    <lineage>
        <taxon>Eukaryota</taxon>
        <taxon>Metazoa</taxon>
        <taxon>Chordata</taxon>
        <taxon>Craniata</taxon>
        <taxon>Vertebrata</taxon>
        <taxon>Euteleostomi</taxon>
        <taxon>Lepidosauria</taxon>
        <taxon>Squamata</taxon>
        <taxon>Bifurcata</taxon>
        <taxon>Unidentata</taxon>
        <taxon>Episquamata</taxon>
        <taxon>Toxicofera</taxon>
        <taxon>Serpentes</taxon>
        <taxon>Colubroidea</taxon>
        <taxon>Viperidae</taxon>
        <taxon>Crotalinae</taxon>
        <taxon>Crotalus</taxon>
    </lineage>
</organism>
<protein>
    <submittedName>
        <fullName evidence="2">Cilia- and flagella-associated protein 99</fullName>
    </submittedName>
</protein>
<dbReference type="EMBL" id="JAOTOJ010000004">
    <property type="protein sequence ID" value="KAK9401730.1"/>
    <property type="molecule type" value="Genomic_DNA"/>
</dbReference>
<evidence type="ECO:0000313" key="3">
    <source>
        <dbReference type="Proteomes" id="UP001474421"/>
    </source>
</evidence>
<dbReference type="InterPro" id="IPR039341">
    <property type="entry name" value="CFAP99"/>
</dbReference>
<evidence type="ECO:0000313" key="2">
    <source>
        <dbReference type="EMBL" id="KAK9401730.1"/>
    </source>
</evidence>
<feature type="coiled-coil region" evidence="1">
    <location>
        <begin position="492"/>
        <end position="526"/>
    </location>
</feature>
<dbReference type="Proteomes" id="UP001474421">
    <property type="component" value="Unassembled WGS sequence"/>
</dbReference>
<evidence type="ECO:0000256" key="1">
    <source>
        <dbReference type="SAM" id="Coils"/>
    </source>
</evidence>
<accession>A0AAW1BIY9</accession>
<name>A0AAW1BIY9_CROAD</name>
<keyword evidence="2" id="KW-0282">Flagellum</keyword>
<sequence>MKMAGPLGHIEIIIQQLNKFHPENENVGHFLNESAKVLQTFKVTDEIPVPVMDILCGCLEYKTILDVVVNAFYIQDGKHCLLSEHNMYIVICYLATFRLEELGLQQFRKIIKSIDAAKICKFLRFFFNVMNLQTWIKDEWSQIYDSVYVNENWIEPLQRWQPKIQELINQLDNIADKHTTTTLKKTEPNEFNLTIPNPRAILIPEQIPQQEKTKPIPKNTYKPPRMKQHLERIRLKNRQKAEELLLEANVNQFNCAAPKFDYKCSMKEIPNLAEKFEAQKIKFKTDNTPVRLNAAAILREGVLYQRKVEQELKRIEHLLQGAQDPSKFLEWQKQMRGKDLDQQLTEAECKKLQGKLSFEDAILARQYCIQEKKKNAEQKREETAEMHHQCAERCLHERKEKEKKVQQVAEGHKNVKQAQTKLQKCKQQIAQEISKKSQDILLQALKEEEEKFKKKYELIQQIRAIEYLPFLRNRFIDLTKTADHGVLGEMSFVELQERLTLLKESQQKAEEEKRDLIIREKHAKEQLLLDKLEQICMFREQFGRAAALKQEENKTKTPLREAILKEEQVLDLQKKIMEKSTERKMQTEYLKTKFLKSNEKTKPSWKLDKKSEGEDHWKKWEESRQQQFKMLQQGLMSRDNAQKMKNEDEAEEVVEGEASPSQYNCLICGKSFRSELLGVNQRRQPSSGKLVVQSVCNYNYILETPNALSV</sequence>
<keyword evidence="2" id="KW-0969">Cilium</keyword>
<keyword evidence="1" id="KW-0175">Coiled coil</keyword>
<keyword evidence="3" id="KW-1185">Reference proteome</keyword>
<feature type="coiled-coil region" evidence="1">
    <location>
        <begin position="369"/>
        <end position="462"/>
    </location>
</feature>
<dbReference type="PANTHER" id="PTHR34649:SF1">
    <property type="entry name" value="CILIA- AND FLAGELLA-ASSOCIATED PROTEIN 99"/>
    <property type="match status" value="1"/>
</dbReference>
<comment type="caution">
    <text evidence="2">The sequence shown here is derived from an EMBL/GenBank/DDBJ whole genome shotgun (WGS) entry which is preliminary data.</text>
</comment>